<dbReference type="WBParaSite" id="HPLM_0001515401-mRNA-1">
    <property type="protein sequence ID" value="HPLM_0001515401-mRNA-1"/>
    <property type="gene ID" value="HPLM_0001515401"/>
</dbReference>
<proteinExistence type="predicted"/>
<name>A0A0N4WU47_HAEPC</name>
<reference evidence="2" key="1">
    <citation type="submission" date="2017-02" db="UniProtKB">
        <authorList>
            <consortium name="WormBaseParasite"/>
        </authorList>
    </citation>
    <scope>IDENTIFICATION</scope>
</reference>
<keyword evidence="1" id="KW-0812">Transmembrane</keyword>
<organism evidence="2">
    <name type="scientific">Haemonchus placei</name>
    <name type="common">Barber's pole worm</name>
    <dbReference type="NCBI Taxonomy" id="6290"/>
    <lineage>
        <taxon>Eukaryota</taxon>
        <taxon>Metazoa</taxon>
        <taxon>Ecdysozoa</taxon>
        <taxon>Nematoda</taxon>
        <taxon>Chromadorea</taxon>
        <taxon>Rhabditida</taxon>
        <taxon>Rhabditina</taxon>
        <taxon>Rhabditomorpha</taxon>
        <taxon>Strongyloidea</taxon>
        <taxon>Trichostrongylidae</taxon>
        <taxon>Haemonchus</taxon>
    </lineage>
</organism>
<evidence type="ECO:0000256" key="1">
    <source>
        <dbReference type="SAM" id="Phobius"/>
    </source>
</evidence>
<evidence type="ECO:0000313" key="2">
    <source>
        <dbReference type="WBParaSite" id="HPLM_0001515401-mRNA-1"/>
    </source>
</evidence>
<sequence length="57" mass="6301">LGTISVLTALVVSSTTSCYSMLYVGIIRNVVLFTMAAKYAIHFYRRCFSSIFADLVS</sequence>
<feature type="transmembrane region" description="Helical" evidence="1">
    <location>
        <begin position="20"/>
        <end position="41"/>
    </location>
</feature>
<protein>
    <submittedName>
        <fullName evidence="2">7TM_GPCR_Srx domain-containing protein</fullName>
    </submittedName>
</protein>
<keyword evidence="1" id="KW-1133">Transmembrane helix</keyword>
<keyword evidence="1" id="KW-0472">Membrane</keyword>
<dbReference type="AlphaFoldDB" id="A0A0N4WU47"/>
<accession>A0A0N4WU47</accession>